<protein>
    <submittedName>
        <fullName evidence="1">Uncharacterized protein</fullName>
    </submittedName>
</protein>
<keyword evidence="2" id="KW-1185">Reference proteome</keyword>
<evidence type="ECO:0000313" key="2">
    <source>
        <dbReference type="Proteomes" id="UP000632377"/>
    </source>
</evidence>
<dbReference type="Gene3D" id="3.90.1720.10">
    <property type="entry name" value="endopeptidase domain like (from Nostoc punctiforme)"/>
    <property type="match status" value="1"/>
</dbReference>
<reference evidence="1 2" key="1">
    <citation type="submission" date="2021-01" db="EMBL/GenBank/DDBJ databases">
        <title>Genome public.</title>
        <authorList>
            <person name="Liu C."/>
            <person name="Sun Q."/>
        </authorList>
    </citation>
    <scope>NUCLEOTIDE SEQUENCE [LARGE SCALE GENOMIC DNA]</scope>
    <source>
        <strain evidence="1 2">YIM B02515</strain>
    </source>
</reference>
<sequence length="228" mass="25350">MGLFQSNLEAFQNQYTSFRVRTWVIENDLERIKYSGFIQLPYKLGAKNTPNMINSYLMPLCTDSNGYFNKTTAEIQQLATNNPSSAGVDCSGLVYYVLNEASYGAVNSFFNVSYAYGVSANNLATTVNGVQKTSAKQIVPGCTFRMDNGNHVAVVYKVETNSSNVVTRIWYAHSNGSKGPHTAYIDIGNENYDLKSSYQTWHDIAYTDSTAKSLYNYTVLLNCVANQS</sequence>
<name>A0ABS1TDT2_9CLOT</name>
<accession>A0ABS1TDT2</accession>
<dbReference type="EMBL" id="JAESWC010000014">
    <property type="protein sequence ID" value="MBL4937524.1"/>
    <property type="molecule type" value="Genomic_DNA"/>
</dbReference>
<dbReference type="Proteomes" id="UP000632377">
    <property type="component" value="Unassembled WGS sequence"/>
</dbReference>
<organism evidence="1 2">
    <name type="scientific">Clostridium rhizosphaerae</name>
    <dbReference type="NCBI Taxonomy" id="2803861"/>
    <lineage>
        <taxon>Bacteria</taxon>
        <taxon>Bacillati</taxon>
        <taxon>Bacillota</taxon>
        <taxon>Clostridia</taxon>
        <taxon>Eubacteriales</taxon>
        <taxon>Clostridiaceae</taxon>
        <taxon>Clostridium</taxon>
    </lineage>
</organism>
<gene>
    <name evidence="1" type="ORF">JK636_17525</name>
</gene>
<evidence type="ECO:0000313" key="1">
    <source>
        <dbReference type="EMBL" id="MBL4937524.1"/>
    </source>
</evidence>
<comment type="caution">
    <text evidence="1">The sequence shown here is derived from an EMBL/GenBank/DDBJ whole genome shotgun (WGS) entry which is preliminary data.</text>
</comment>
<dbReference type="RefSeq" id="WP_202750268.1">
    <property type="nucleotide sequence ID" value="NZ_JAESWC010000014.1"/>
</dbReference>
<proteinExistence type="predicted"/>